<keyword evidence="2 7" id="KW-0963">Cytoplasm</keyword>
<evidence type="ECO:0000313" key="8">
    <source>
        <dbReference type="EMBL" id="KGM06644.1"/>
    </source>
</evidence>
<dbReference type="GO" id="GO:0070475">
    <property type="term" value="P:rRNA base methylation"/>
    <property type="evidence" value="ECO:0007669"/>
    <property type="project" value="UniProtKB-UniRule"/>
</dbReference>
<dbReference type="Pfam" id="PF01795">
    <property type="entry name" value="Methyltransf_5"/>
    <property type="match status" value="1"/>
</dbReference>
<feature type="binding site" evidence="7">
    <location>
        <position position="104"/>
    </location>
    <ligand>
        <name>S-adenosyl-L-methionine</name>
        <dbReference type="ChEBI" id="CHEBI:59789"/>
    </ligand>
</feature>
<protein>
    <recommendedName>
        <fullName evidence="7">Ribosomal RNA small subunit methyltransferase H</fullName>
        <ecNumber evidence="7">2.1.1.199</ecNumber>
    </recommendedName>
    <alternativeName>
        <fullName evidence="7">16S rRNA m(4)C1402 methyltransferase</fullName>
    </alternativeName>
    <alternativeName>
        <fullName evidence="7">rRNA (cytosine-N(4)-)-methyltransferase RsmH</fullName>
    </alternativeName>
</protein>
<evidence type="ECO:0000313" key="9">
    <source>
        <dbReference type="Proteomes" id="UP000029999"/>
    </source>
</evidence>
<dbReference type="STRING" id="392484.LP43_1868"/>
<comment type="function">
    <text evidence="7">Specifically methylates the N4 position of cytidine in position 1402 (C1402) of 16S rRNA.</text>
</comment>
<dbReference type="InterPro" id="IPR029063">
    <property type="entry name" value="SAM-dependent_MTases_sf"/>
</dbReference>
<keyword evidence="6 7" id="KW-0949">S-adenosyl-L-methionine</keyword>
<dbReference type="Gene3D" id="3.40.50.150">
    <property type="entry name" value="Vaccinia Virus protein VP39"/>
    <property type="match status" value="1"/>
</dbReference>
<evidence type="ECO:0000256" key="6">
    <source>
        <dbReference type="ARBA" id="ARBA00022691"/>
    </source>
</evidence>
<dbReference type="Proteomes" id="UP000029999">
    <property type="component" value="Unassembled WGS sequence"/>
</dbReference>
<evidence type="ECO:0000256" key="1">
    <source>
        <dbReference type="ARBA" id="ARBA00010396"/>
    </source>
</evidence>
<feature type="binding site" evidence="7">
    <location>
        <position position="56"/>
    </location>
    <ligand>
        <name>S-adenosyl-L-methionine</name>
        <dbReference type="ChEBI" id="CHEBI:59789"/>
    </ligand>
</feature>
<dbReference type="EMBL" id="JRQD01000004">
    <property type="protein sequence ID" value="KGM06644.1"/>
    <property type="molecule type" value="Genomic_DNA"/>
</dbReference>
<organism evidence="8 9">
    <name type="scientific">Methylophaga thiooxydans</name>
    <dbReference type="NCBI Taxonomy" id="392484"/>
    <lineage>
        <taxon>Bacteria</taxon>
        <taxon>Pseudomonadati</taxon>
        <taxon>Pseudomonadota</taxon>
        <taxon>Gammaproteobacteria</taxon>
        <taxon>Thiotrichales</taxon>
        <taxon>Piscirickettsiaceae</taxon>
        <taxon>Methylophaga</taxon>
    </lineage>
</organism>
<evidence type="ECO:0000256" key="5">
    <source>
        <dbReference type="ARBA" id="ARBA00022679"/>
    </source>
</evidence>
<reference evidence="8 9" key="1">
    <citation type="submission" date="2014-09" db="EMBL/GenBank/DDBJ databases">
        <authorList>
            <person name="Grob C."/>
            <person name="Taubert M."/>
            <person name="Howat A.M."/>
            <person name="Burns O.J."/>
            <person name="Dixon J.L."/>
            <person name="Chen Y."/>
            <person name="Murrell J.C."/>
        </authorList>
    </citation>
    <scope>NUCLEOTIDE SEQUENCE [LARGE SCALE GENOMIC DNA]</scope>
    <source>
        <strain evidence="8">L4</strain>
    </source>
</reference>
<sequence>MTESHSEHLPVLLNETIAALSVKADGKYLDATFGRGGHSRAILALLSDDGRLLGLDRDPQAVATGKQLAQQDNRFAIEYCAFSEMATAAHARLWQNNIDGILMDIGVSSPQLDDAERGFSFSKDGPLDMRMNPNAGISAAEWLATAEMDDIAHVIKTLGEERYGKRIARAIVETRDENPITTTKQLADLVDKASPSREKHKHPATRTFQAIRIFINNELEELTLALEQALDMLAVGGRLVVISFHSLEDRIVKRFFRDEARGDDFPAHFPVTVEQLNPRLKIIGKAIKASETELADNPRARSAVLRVAEKLA</sequence>
<dbReference type="PIRSF" id="PIRSF004486">
    <property type="entry name" value="MraW"/>
    <property type="match status" value="1"/>
</dbReference>
<accession>A0A0A0BHS8</accession>
<dbReference type="EC" id="2.1.1.199" evidence="7"/>
<keyword evidence="4 7" id="KW-0489">Methyltransferase</keyword>
<dbReference type="FunFam" id="1.10.150.170:FF:000001">
    <property type="entry name" value="Ribosomal RNA small subunit methyltransferase H"/>
    <property type="match status" value="1"/>
</dbReference>
<gene>
    <name evidence="7" type="primary">rsmH</name>
    <name evidence="8" type="ORF">LP43_1868</name>
</gene>
<dbReference type="InterPro" id="IPR023397">
    <property type="entry name" value="SAM-dep_MeTrfase_MraW_recog"/>
</dbReference>
<evidence type="ECO:0000256" key="4">
    <source>
        <dbReference type="ARBA" id="ARBA00022603"/>
    </source>
</evidence>
<dbReference type="RefSeq" id="WP_036314469.1">
    <property type="nucleotide sequence ID" value="NZ_JRQD01000004.1"/>
</dbReference>
<evidence type="ECO:0000256" key="7">
    <source>
        <dbReference type="HAMAP-Rule" id="MF_01007"/>
    </source>
</evidence>
<dbReference type="HAMAP" id="MF_01007">
    <property type="entry name" value="16SrRNA_methyltr_H"/>
    <property type="match status" value="1"/>
</dbReference>
<dbReference type="InterPro" id="IPR002903">
    <property type="entry name" value="RsmH"/>
</dbReference>
<dbReference type="PANTHER" id="PTHR11265">
    <property type="entry name" value="S-ADENOSYL-METHYLTRANSFERASE MRAW"/>
    <property type="match status" value="1"/>
</dbReference>
<comment type="caution">
    <text evidence="8">The sequence shown here is derived from an EMBL/GenBank/DDBJ whole genome shotgun (WGS) entry which is preliminary data.</text>
</comment>
<comment type="similarity">
    <text evidence="1 7">Belongs to the methyltransferase superfamily. RsmH family.</text>
</comment>
<dbReference type="SUPFAM" id="SSF53335">
    <property type="entry name" value="S-adenosyl-L-methionine-dependent methyltransferases"/>
    <property type="match status" value="1"/>
</dbReference>
<comment type="subcellular location">
    <subcellularLocation>
        <location evidence="7">Cytoplasm</location>
    </subcellularLocation>
</comment>
<keyword evidence="3 7" id="KW-0698">rRNA processing</keyword>
<keyword evidence="5 7" id="KW-0808">Transferase</keyword>
<dbReference type="PANTHER" id="PTHR11265:SF0">
    <property type="entry name" value="12S RRNA N4-METHYLCYTIDINE METHYLTRANSFERASE"/>
    <property type="match status" value="1"/>
</dbReference>
<dbReference type="NCBIfam" id="TIGR00006">
    <property type="entry name" value="16S rRNA (cytosine(1402)-N(4))-methyltransferase RsmH"/>
    <property type="match status" value="1"/>
</dbReference>
<feature type="binding site" evidence="7">
    <location>
        <begin position="36"/>
        <end position="38"/>
    </location>
    <ligand>
        <name>S-adenosyl-L-methionine</name>
        <dbReference type="ChEBI" id="CHEBI:59789"/>
    </ligand>
</feature>
<evidence type="ECO:0000256" key="2">
    <source>
        <dbReference type="ARBA" id="ARBA00022490"/>
    </source>
</evidence>
<proteinExistence type="inferred from homology"/>
<comment type="catalytic activity">
    <reaction evidence="7">
        <text>cytidine(1402) in 16S rRNA + S-adenosyl-L-methionine = N(4)-methylcytidine(1402) in 16S rRNA + S-adenosyl-L-homocysteine + H(+)</text>
        <dbReference type="Rhea" id="RHEA:42928"/>
        <dbReference type="Rhea" id="RHEA-COMP:10286"/>
        <dbReference type="Rhea" id="RHEA-COMP:10287"/>
        <dbReference type="ChEBI" id="CHEBI:15378"/>
        <dbReference type="ChEBI" id="CHEBI:57856"/>
        <dbReference type="ChEBI" id="CHEBI:59789"/>
        <dbReference type="ChEBI" id="CHEBI:74506"/>
        <dbReference type="ChEBI" id="CHEBI:82748"/>
        <dbReference type="EC" id="2.1.1.199"/>
    </reaction>
</comment>
<dbReference type="Gene3D" id="1.10.150.170">
    <property type="entry name" value="Putative methyltransferase TM0872, insert domain"/>
    <property type="match status" value="1"/>
</dbReference>
<feature type="binding site" evidence="7">
    <location>
        <position position="82"/>
    </location>
    <ligand>
        <name>S-adenosyl-L-methionine</name>
        <dbReference type="ChEBI" id="CHEBI:59789"/>
    </ligand>
</feature>
<dbReference type="GO" id="GO:0071424">
    <property type="term" value="F:rRNA (cytosine-N4-)-methyltransferase activity"/>
    <property type="evidence" value="ECO:0007669"/>
    <property type="project" value="UniProtKB-UniRule"/>
</dbReference>
<feature type="binding site" evidence="7">
    <location>
        <position position="111"/>
    </location>
    <ligand>
        <name>S-adenosyl-L-methionine</name>
        <dbReference type="ChEBI" id="CHEBI:59789"/>
    </ligand>
</feature>
<dbReference type="AlphaFoldDB" id="A0A0A0BHS8"/>
<dbReference type="GO" id="GO:0005737">
    <property type="term" value="C:cytoplasm"/>
    <property type="evidence" value="ECO:0007669"/>
    <property type="project" value="UniProtKB-SubCell"/>
</dbReference>
<name>A0A0A0BHS8_9GAMM</name>
<evidence type="ECO:0000256" key="3">
    <source>
        <dbReference type="ARBA" id="ARBA00022552"/>
    </source>
</evidence>
<dbReference type="SUPFAM" id="SSF81799">
    <property type="entry name" value="Putative methyltransferase TM0872, insert domain"/>
    <property type="match status" value="1"/>
</dbReference>